<dbReference type="EMBL" id="JAICBX010000004">
    <property type="protein sequence ID" value="MBW8639514.1"/>
    <property type="molecule type" value="Genomic_DNA"/>
</dbReference>
<evidence type="ECO:0000313" key="1">
    <source>
        <dbReference type="EMBL" id="MBW8639514.1"/>
    </source>
</evidence>
<dbReference type="RefSeq" id="WP_220230240.1">
    <property type="nucleotide sequence ID" value="NZ_JAICBX010000004.1"/>
</dbReference>
<keyword evidence="2" id="KW-1185">Reference proteome</keyword>
<protein>
    <submittedName>
        <fullName evidence="1">Uncharacterized protein</fullName>
    </submittedName>
</protein>
<dbReference type="AlphaFoldDB" id="A0AAE2ZM97"/>
<sequence length="178" mass="18860">MLNHSLTNASSYHTDDTGGCVLLSTGSSLFATGNVFRSSSAANRISKEFDGDTSSLIADSNQTQNIVSVFGDQGVGKTEAYVAFTTNTVADPTIETGTNINGVTRNSDTDFSITFNRQMASTAFQVVVEATPSSYPGIVIPVIRDKSVWMARVQFLDETGAFVEPATVTVAVNGTVRI</sequence>
<organism evidence="1 2">
    <name type="scientific">Flavimaribacter sediminis</name>
    <dbReference type="NCBI Taxonomy" id="2865987"/>
    <lineage>
        <taxon>Bacteria</taxon>
        <taxon>Pseudomonadati</taxon>
        <taxon>Pseudomonadota</taxon>
        <taxon>Alphaproteobacteria</taxon>
        <taxon>Hyphomicrobiales</taxon>
        <taxon>Rhizobiaceae</taxon>
        <taxon>Flavimaribacter</taxon>
    </lineage>
</organism>
<gene>
    <name evidence="1" type="ORF">K1W69_20140</name>
</gene>
<reference evidence="1" key="1">
    <citation type="submission" date="2021-08" db="EMBL/GenBank/DDBJ databases">
        <title>Hoeflea bacterium WL0058 sp. nov., isolated from the sediment.</title>
        <authorList>
            <person name="Wang L."/>
            <person name="Zhang D."/>
        </authorList>
    </citation>
    <scope>NUCLEOTIDE SEQUENCE</scope>
    <source>
        <strain evidence="1">WL0058</strain>
    </source>
</reference>
<comment type="caution">
    <text evidence="1">The sequence shown here is derived from an EMBL/GenBank/DDBJ whole genome shotgun (WGS) entry which is preliminary data.</text>
</comment>
<evidence type="ECO:0000313" key="2">
    <source>
        <dbReference type="Proteomes" id="UP001196509"/>
    </source>
</evidence>
<proteinExistence type="predicted"/>
<accession>A0AAE2ZM97</accession>
<name>A0AAE2ZM97_9HYPH</name>
<dbReference type="Proteomes" id="UP001196509">
    <property type="component" value="Unassembled WGS sequence"/>
</dbReference>